<sequence>MNQGSASLSGSYGVSGISKLTGALSGYVGNASAKGGKNMKVSYQIIVRGGLEYIDLDNLNPALLISALSKSAQARILRALGAYQDLEQALEHLPKDSQDPPIYSVIKDAERYKAEFGKYQQWLRSVDDFKRACGDGIVVQVVWGGVGIVDMEIGSDSGESVWKYGGETDFSYAGVGATVSVGATYDGSQSKEYAGVHASLGSFSSGSCVDDQTTAWFKALDGKSFQELADVKVLARAPDMTAKAAIRTPPEFITPKVEKSLTDKISQIKDLDGLKAYATAAAYDKAKADNKNLTLEDFINTSGKRANAAKLDLDIDNLMTEIDEMAKKRSNLGEEEGLQLDMVSDLNHSATAGDDPFIGYSPIGIKVASWDHLFPWLATGNLNSIVDAKSTRPMIIHRAMLQDCLALSRLYYIAHSSELNLGFSAIQVADDFAQAASRLQSGLLKQSLRDPEAYARAASDALGKFGTNTKEIYKIWCEVSFLRDCNLGLGLLVKSPVSKDKWCSPSIPAQHSDDKSLMYAAAAGCAFDPTVGNYAAFATFYKLLPLIFPSGEIRVFGPGGFLVALWEEKANVRPENIYFDRNSPKLCPPLTADKAGRFLESNRGPVSYRLYPVPFSAAEGVQNWKGQSFSTGLASLSGLTSALSDLQKDIGQRLAWSLTSEAWPEGSSAEDYYAEGLIAKQYIGLVEEEDAL</sequence>
<dbReference type="KEGG" id="sphc:CVN68_03315"/>
<protein>
    <submittedName>
        <fullName evidence="2">Uncharacterized protein</fullName>
    </submittedName>
</protein>
<accession>A0A2K8MB59</accession>
<keyword evidence="3" id="KW-1185">Reference proteome</keyword>
<keyword evidence="1" id="KW-0175">Coiled coil</keyword>
<name>A0A2K8MB59_9SPHN</name>
<gene>
    <name evidence="2" type="ORF">CVN68_03315</name>
</gene>
<evidence type="ECO:0000313" key="2">
    <source>
        <dbReference type="EMBL" id="ATY31132.1"/>
    </source>
</evidence>
<evidence type="ECO:0000256" key="1">
    <source>
        <dbReference type="SAM" id="Coils"/>
    </source>
</evidence>
<proteinExistence type="predicted"/>
<dbReference type="EMBL" id="CP024923">
    <property type="protein sequence ID" value="ATY31132.1"/>
    <property type="molecule type" value="Genomic_DNA"/>
</dbReference>
<reference evidence="2 3" key="1">
    <citation type="submission" date="2017-11" db="EMBL/GenBank/DDBJ databases">
        <title>Complete genome sequence of Sphingomonas sp. Strain Cra20, a psychrotolerant potential plant growth promoting rhizobacteria.</title>
        <authorList>
            <person name="Luo Y."/>
        </authorList>
    </citation>
    <scope>NUCLEOTIDE SEQUENCE [LARGE SCALE GENOMIC DNA]</scope>
    <source>
        <strain evidence="2 3">Cra20</strain>
    </source>
</reference>
<evidence type="ECO:0000313" key="3">
    <source>
        <dbReference type="Proteomes" id="UP000229081"/>
    </source>
</evidence>
<organism evidence="2 3">
    <name type="scientific">Sphingomonas psychrotolerans</name>
    <dbReference type="NCBI Taxonomy" id="1327635"/>
    <lineage>
        <taxon>Bacteria</taxon>
        <taxon>Pseudomonadati</taxon>
        <taxon>Pseudomonadota</taxon>
        <taxon>Alphaproteobacteria</taxon>
        <taxon>Sphingomonadales</taxon>
        <taxon>Sphingomonadaceae</taxon>
        <taxon>Sphingomonas</taxon>
    </lineage>
</organism>
<dbReference type="Proteomes" id="UP000229081">
    <property type="component" value="Chromosome"/>
</dbReference>
<feature type="coiled-coil region" evidence="1">
    <location>
        <begin position="308"/>
        <end position="335"/>
    </location>
</feature>
<dbReference type="AlphaFoldDB" id="A0A2K8MB59"/>